<dbReference type="AlphaFoldDB" id="A0A6M3KZI7"/>
<proteinExistence type="predicted"/>
<protein>
    <submittedName>
        <fullName evidence="1">Uncharacterized protein</fullName>
    </submittedName>
</protein>
<accession>A0A6M3KZI7</accession>
<organism evidence="1">
    <name type="scientific">viral metagenome</name>
    <dbReference type="NCBI Taxonomy" id="1070528"/>
    <lineage>
        <taxon>unclassified sequences</taxon>
        <taxon>metagenomes</taxon>
        <taxon>organismal metagenomes</taxon>
    </lineage>
</organism>
<evidence type="ECO:0000313" key="1">
    <source>
        <dbReference type="EMBL" id="QJA86518.1"/>
    </source>
</evidence>
<reference evidence="1" key="1">
    <citation type="submission" date="2020-03" db="EMBL/GenBank/DDBJ databases">
        <title>The deep terrestrial virosphere.</title>
        <authorList>
            <person name="Holmfeldt K."/>
            <person name="Nilsson E."/>
            <person name="Simone D."/>
            <person name="Lopez-Fernandez M."/>
            <person name="Wu X."/>
            <person name="de Brujin I."/>
            <person name="Lundin D."/>
            <person name="Andersson A."/>
            <person name="Bertilsson S."/>
            <person name="Dopson M."/>
        </authorList>
    </citation>
    <scope>NUCLEOTIDE SEQUENCE</scope>
    <source>
        <strain evidence="1">MM415B03173</strain>
    </source>
</reference>
<name>A0A6M3KZI7_9ZZZZ</name>
<gene>
    <name evidence="1" type="ORF">MM415B03173_0001</name>
</gene>
<sequence length="191" mass="22111">MLALQATIKGLSTIHKDLKVKEKQYGKALDISVRVEGFRLMKVLKQEIREGHPGGQSFAPLSVIARRFKKGDEKALKRLAIAIRYNIERNPDISMHIGWTGPKVSKRWKALADMHQRGFVTQVTEEILKMLLGRAKATSEPDKRYFFIRKSTRFFRTPPRPIIDPFWAKHGNEARKNIQNNFRMKMAGKRI</sequence>
<dbReference type="EMBL" id="MT142640">
    <property type="protein sequence ID" value="QJA86518.1"/>
    <property type="molecule type" value="Genomic_DNA"/>
</dbReference>